<comment type="caution">
    <text evidence="9">The sequence shown here is derived from an EMBL/GenBank/DDBJ whole genome shotgun (WGS) entry which is preliminary data.</text>
</comment>
<dbReference type="EMBL" id="CAKOGP040002125">
    <property type="protein sequence ID" value="CAJ1962841.1"/>
    <property type="molecule type" value="Genomic_DNA"/>
</dbReference>
<keyword evidence="5 7" id="KW-0508">mRNA splicing</keyword>
<protein>
    <recommendedName>
        <fullName evidence="7">Pre-mRNA-splicing factor 38</fullName>
    </recommendedName>
</protein>
<evidence type="ECO:0000256" key="1">
    <source>
        <dbReference type="ARBA" id="ARBA00004123"/>
    </source>
</evidence>
<accession>A0AAD2G4P9</accession>
<comment type="function">
    <text evidence="7">Required for pre-mRNA splicing.</text>
</comment>
<feature type="region of interest" description="Disordered" evidence="8">
    <location>
        <begin position="297"/>
        <end position="481"/>
    </location>
</feature>
<evidence type="ECO:0000256" key="6">
    <source>
        <dbReference type="ARBA" id="ARBA00023242"/>
    </source>
</evidence>
<feature type="compositionally biased region" description="Basic and acidic residues" evidence="8">
    <location>
        <begin position="338"/>
        <end position="347"/>
    </location>
</feature>
<dbReference type="InterPro" id="IPR005037">
    <property type="entry name" value="PRP38"/>
</dbReference>
<dbReference type="AlphaFoldDB" id="A0AAD2G4P9"/>
<comment type="similarity">
    <text evidence="2 7">Belongs to the PRP38 family.</text>
</comment>
<keyword evidence="3 7" id="KW-0507">mRNA processing</keyword>
<keyword evidence="4 7" id="KW-0747">Spliceosome</keyword>
<feature type="compositionally biased region" description="Basic and acidic residues" evidence="8">
    <location>
        <begin position="366"/>
        <end position="389"/>
    </location>
</feature>
<evidence type="ECO:0000256" key="7">
    <source>
        <dbReference type="RuleBase" id="RU367025"/>
    </source>
</evidence>
<evidence type="ECO:0000256" key="3">
    <source>
        <dbReference type="ARBA" id="ARBA00022664"/>
    </source>
</evidence>
<dbReference type="GO" id="GO:0000398">
    <property type="term" value="P:mRNA splicing, via spliceosome"/>
    <property type="evidence" value="ECO:0007669"/>
    <property type="project" value="UniProtKB-UniRule"/>
</dbReference>
<dbReference type="GO" id="GO:0005681">
    <property type="term" value="C:spliceosomal complex"/>
    <property type="evidence" value="ECO:0007669"/>
    <property type="project" value="UniProtKB-KW"/>
</dbReference>
<keyword evidence="10" id="KW-1185">Reference proteome</keyword>
<feature type="compositionally biased region" description="Basic and acidic residues" evidence="8">
    <location>
        <begin position="311"/>
        <end position="330"/>
    </location>
</feature>
<proteinExistence type="inferred from homology"/>
<evidence type="ECO:0000256" key="4">
    <source>
        <dbReference type="ARBA" id="ARBA00022728"/>
    </source>
</evidence>
<comment type="subcellular location">
    <subcellularLocation>
        <location evidence="1 7">Nucleus</location>
    </subcellularLocation>
</comment>
<dbReference type="Pfam" id="PF03371">
    <property type="entry name" value="PRP38"/>
    <property type="match status" value="1"/>
</dbReference>
<dbReference type="Gene3D" id="2.30.30.140">
    <property type="match status" value="1"/>
</dbReference>
<feature type="compositionally biased region" description="Basic and acidic residues" evidence="8">
    <location>
        <begin position="407"/>
        <end position="416"/>
    </location>
</feature>
<evidence type="ECO:0000313" key="9">
    <source>
        <dbReference type="EMBL" id="CAJ1962841.1"/>
    </source>
</evidence>
<dbReference type="Proteomes" id="UP001295423">
    <property type="component" value="Unassembled WGS sequence"/>
</dbReference>
<keyword evidence="6 7" id="KW-0539">Nucleus</keyword>
<feature type="compositionally biased region" description="Low complexity" evidence="8">
    <location>
        <begin position="420"/>
        <end position="429"/>
    </location>
</feature>
<evidence type="ECO:0000256" key="5">
    <source>
        <dbReference type="ARBA" id="ARBA00023187"/>
    </source>
</evidence>
<gene>
    <name evidence="9" type="ORF">CYCCA115_LOCUS19878</name>
</gene>
<sequence length="496" mass="57081">MSRSALWRQEGNVKGRQREAEELFQLAVEEGRNTRQKNLLQLWGPDDSFHFNPMLLQNIIQSNYFQKCCRDITDWNMLVDEIYYQVKHLQPWAAGSNKEPSTAFCLLLRLLTLRCTEKQMQLMLDHADSPYIRAIGFLYLRYAGDPKSVWNWIEPYLYDEEPVQVEASASKRKETIGDFVRMLYGSRNNYHGTMLPRLPIQIEREIKVKLLQAEKIEQRAQKHLADRTTMDYFKKLGSKCQALYGDEENPVTWYEAVVDRVITTNEKTMEPLRAPKFVVHFPEYGNTETVELGEMEMPGLNTDDAPVRGGFSERESDRNYSRGRDNRGYHSSDSGKGYNDRDRDGRGYRAQTPNDRGYGGGRGYRGGRDNASRKGDGRWERDSGRDRGGGRTRPGGAGMPSEGDLYEEVRRRERDTVAASSRSQYSRRSQSTKESISKHHYRESERGHAGRAHGAPQRDAQRRSVNESEAPAPKRKSPEEIAAIQAKKRKLMAKYG</sequence>
<organism evidence="9 10">
    <name type="scientific">Cylindrotheca closterium</name>
    <dbReference type="NCBI Taxonomy" id="2856"/>
    <lineage>
        <taxon>Eukaryota</taxon>
        <taxon>Sar</taxon>
        <taxon>Stramenopiles</taxon>
        <taxon>Ochrophyta</taxon>
        <taxon>Bacillariophyta</taxon>
        <taxon>Bacillariophyceae</taxon>
        <taxon>Bacillariophycidae</taxon>
        <taxon>Bacillariales</taxon>
        <taxon>Bacillariaceae</taxon>
        <taxon>Cylindrotheca</taxon>
    </lineage>
</organism>
<evidence type="ECO:0000313" key="10">
    <source>
        <dbReference type="Proteomes" id="UP001295423"/>
    </source>
</evidence>
<reference evidence="9" key="1">
    <citation type="submission" date="2023-08" db="EMBL/GenBank/DDBJ databases">
        <authorList>
            <person name="Audoor S."/>
            <person name="Bilcke G."/>
        </authorList>
    </citation>
    <scope>NUCLEOTIDE SEQUENCE</scope>
</reference>
<dbReference type="PANTHER" id="PTHR23142">
    <property type="entry name" value="PRE-MRNA-SPLICING FACTOR 38A-RELATED"/>
    <property type="match status" value="1"/>
</dbReference>
<evidence type="ECO:0000256" key="8">
    <source>
        <dbReference type="SAM" id="MobiDB-lite"/>
    </source>
</evidence>
<evidence type="ECO:0000256" key="2">
    <source>
        <dbReference type="ARBA" id="ARBA00006164"/>
    </source>
</evidence>
<name>A0AAD2G4P9_9STRA</name>